<reference evidence="7 8" key="1">
    <citation type="journal article" date="2024" name="IMA Fungus">
        <title>Apiospora arundinis, a panoply of carbohydrate-active enzymes and secondary metabolites.</title>
        <authorList>
            <person name="Sorensen T."/>
            <person name="Petersen C."/>
            <person name="Muurmann A.T."/>
            <person name="Christiansen J.V."/>
            <person name="Brundto M.L."/>
            <person name="Overgaard C.K."/>
            <person name="Boysen A.T."/>
            <person name="Wollenberg R.D."/>
            <person name="Larsen T.O."/>
            <person name="Sorensen J.L."/>
            <person name="Nielsen K.L."/>
            <person name="Sondergaard T.E."/>
        </authorList>
    </citation>
    <scope>NUCLEOTIDE SEQUENCE [LARGE SCALE GENOMIC DNA]</scope>
    <source>
        <strain evidence="7 8">AAU 773</strain>
    </source>
</reference>
<feature type="transmembrane region" description="Helical" evidence="6">
    <location>
        <begin position="239"/>
        <end position="262"/>
    </location>
</feature>
<gene>
    <name evidence="7" type="ORF">PGQ11_006623</name>
</gene>
<feature type="region of interest" description="Disordered" evidence="5">
    <location>
        <begin position="442"/>
        <end position="566"/>
    </location>
</feature>
<keyword evidence="4 6" id="KW-0472">Membrane</keyword>
<accession>A0ABR2ITB5</accession>
<feature type="compositionally biased region" description="Polar residues" evidence="5">
    <location>
        <begin position="523"/>
        <end position="543"/>
    </location>
</feature>
<name>A0ABR2ITB5_9PEZI</name>
<feature type="transmembrane region" description="Helical" evidence="6">
    <location>
        <begin position="65"/>
        <end position="87"/>
    </location>
</feature>
<evidence type="ECO:0000256" key="1">
    <source>
        <dbReference type="ARBA" id="ARBA00004141"/>
    </source>
</evidence>
<evidence type="ECO:0000256" key="6">
    <source>
        <dbReference type="SAM" id="Phobius"/>
    </source>
</evidence>
<feature type="transmembrane region" description="Helical" evidence="6">
    <location>
        <begin position="29"/>
        <end position="53"/>
    </location>
</feature>
<dbReference type="InterPro" id="IPR005178">
    <property type="entry name" value="Ostalpha/TMEM184C"/>
</dbReference>
<feature type="transmembrane region" description="Helical" evidence="6">
    <location>
        <begin position="160"/>
        <end position="185"/>
    </location>
</feature>
<evidence type="ECO:0000313" key="8">
    <source>
        <dbReference type="Proteomes" id="UP001390339"/>
    </source>
</evidence>
<evidence type="ECO:0000256" key="4">
    <source>
        <dbReference type="ARBA" id="ARBA00023136"/>
    </source>
</evidence>
<dbReference type="Pfam" id="PF03619">
    <property type="entry name" value="Solute_trans_a"/>
    <property type="match status" value="1"/>
</dbReference>
<evidence type="ECO:0000313" key="7">
    <source>
        <dbReference type="EMBL" id="KAK8868045.1"/>
    </source>
</evidence>
<evidence type="ECO:0000256" key="2">
    <source>
        <dbReference type="ARBA" id="ARBA00022692"/>
    </source>
</evidence>
<comment type="subcellular location">
    <subcellularLocation>
        <location evidence="1">Membrane</location>
        <topology evidence="1">Multi-pass membrane protein</topology>
    </subcellularLocation>
</comment>
<feature type="transmembrane region" description="Helical" evidence="6">
    <location>
        <begin position="205"/>
        <end position="227"/>
    </location>
</feature>
<organism evidence="7 8">
    <name type="scientific">Apiospora arundinis</name>
    <dbReference type="NCBI Taxonomy" id="335852"/>
    <lineage>
        <taxon>Eukaryota</taxon>
        <taxon>Fungi</taxon>
        <taxon>Dikarya</taxon>
        <taxon>Ascomycota</taxon>
        <taxon>Pezizomycotina</taxon>
        <taxon>Sordariomycetes</taxon>
        <taxon>Xylariomycetidae</taxon>
        <taxon>Amphisphaeriales</taxon>
        <taxon>Apiosporaceae</taxon>
        <taxon>Apiospora</taxon>
    </lineage>
</organism>
<evidence type="ECO:0000256" key="3">
    <source>
        <dbReference type="ARBA" id="ARBA00022989"/>
    </source>
</evidence>
<dbReference type="Proteomes" id="UP001390339">
    <property type="component" value="Unassembled WGS sequence"/>
</dbReference>
<feature type="transmembrane region" description="Helical" evidence="6">
    <location>
        <begin position="282"/>
        <end position="304"/>
    </location>
</feature>
<keyword evidence="3 6" id="KW-1133">Transmembrane helix</keyword>
<evidence type="ECO:0000256" key="5">
    <source>
        <dbReference type="SAM" id="MobiDB-lite"/>
    </source>
</evidence>
<feature type="compositionally biased region" description="Pro residues" evidence="5">
    <location>
        <begin position="554"/>
        <end position="566"/>
    </location>
</feature>
<dbReference type="SMART" id="SM01417">
    <property type="entry name" value="Solute_trans_a"/>
    <property type="match status" value="1"/>
</dbReference>
<protein>
    <submittedName>
        <fullName evidence="7">Organic solute transporter Ostalpha-domain-containing protein</fullName>
    </submittedName>
</protein>
<dbReference type="EMBL" id="JAPCWZ010000004">
    <property type="protein sequence ID" value="KAK8868045.1"/>
    <property type="molecule type" value="Genomic_DNA"/>
</dbReference>
<dbReference type="PANTHER" id="PTHR23423">
    <property type="entry name" value="ORGANIC SOLUTE TRANSPORTER-RELATED"/>
    <property type="match status" value="1"/>
</dbReference>
<keyword evidence="8" id="KW-1185">Reference proteome</keyword>
<keyword evidence="2 6" id="KW-0812">Transmembrane</keyword>
<comment type="caution">
    <text evidence="7">The sequence shown here is derived from an EMBL/GenBank/DDBJ whole genome shotgun (WGS) entry which is preliminary data.</text>
</comment>
<sequence length="566" mass="63860">MNLTCNTTLEEMRVTSEVDIVPGFTFHRLATFIGGACAIIAIITSLFLVWKHALNYTKPREQKHIIRILFMIPIYSVSAWLCLWKYWHAVYYQVVSDCYEAFAISSFFALMCHYVAPDLHDQKDYFRYMTPIVPWVWPVNWFAKCCGGDRGAWRTPKSGLTWFNIIWIGVYHYCFIRVAMTITAVVTEYFDRYCETSNNPVFAHIWVLVVESLAVTIAMYCLIQFYIQMKEPLAEHKPFLKVLAIKLVIFLSFWQTTAISVGTSTLGIIQPNEVLAYPDLKVGIPSLLLCFEMAVFAILHLWAFPYQPYVPGAKASFYPPTDPALGLGSRENEHGAPQGGFMGLMAILDALNLWDVIKSFGRGIRWLFVGVKNRHNDISYSTKINSEGVDTSYPMKPYGSDTGTKSTDHLPIASEFRRSQFGIPGEQNLTRIPEENAALIDNAQGISGSPPRRGRTDSSPPYRDPHTGEYFDGATSYDGQPSAPPNSAFRPYQPYPGDNGDLGEAMRPQQSGTPYMESERQYYQRQHRNGSFSRPNRTSTQVKVGNALWGDRGPQPPMPSPPGGAF</sequence>
<proteinExistence type="predicted"/>